<evidence type="ECO:0000313" key="2">
    <source>
        <dbReference type="EMBL" id="RZU61292.1"/>
    </source>
</evidence>
<dbReference type="RefSeq" id="WP_130449576.1">
    <property type="nucleotide sequence ID" value="NZ_SHLA01000001.1"/>
</dbReference>
<dbReference type="Gene3D" id="2.130.10.10">
    <property type="entry name" value="YVTN repeat-like/Quinoprotein amine dehydrogenase"/>
    <property type="match status" value="1"/>
</dbReference>
<proteinExistence type="inferred from homology"/>
<dbReference type="GO" id="GO:0017057">
    <property type="term" value="F:6-phosphogluconolactonase activity"/>
    <property type="evidence" value="ECO:0007669"/>
    <property type="project" value="TreeGrafter"/>
</dbReference>
<dbReference type="InterPro" id="IPR019405">
    <property type="entry name" value="Lactonase_7-beta_prop"/>
</dbReference>
<dbReference type="InterPro" id="IPR015943">
    <property type="entry name" value="WD40/YVTN_repeat-like_dom_sf"/>
</dbReference>
<sequence length="358" mass="36837">MTTHAAETTVYDLYIACAGDDRIDRLTFDAETGALAATGESFPAPGIRTSAYDAIRGLFYSGQSGTPASVQALRRHDDGSLSSVATAEVPDKCVSVALAPDGSALFSASYHGHTVHGLALDADGIPDPPAVAGDAPGEKAHSVLVSPDGAHAYVASLGDDVVVAYEVDGARLREVSRVSSPAGSGPRHQRFNAAGDRLYVLHEMTGLVTVFARDAVTGALAEVQRVDAVPDALDLVPGWARDATKPTPGLDRIWCADLHLAAGGRYLYTTERSTSTVTGFAVDAATGELEYVGTWATEQQPRGAAVVPGADGRDHLIVAGEASGTVGAHQIDPATGELGAAESVATGAGPLWVEPVSR</sequence>
<dbReference type="PANTHER" id="PTHR30344">
    <property type="entry name" value="6-PHOSPHOGLUCONOLACTONASE-RELATED"/>
    <property type="match status" value="1"/>
</dbReference>
<protein>
    <submittedName>
        <fullName evidence="2">6-phosphogluconolactonase</fullName>
    </submittedName>
</protein>
<organism evidence="2 3">
    <name type="scientific">Zhihengliuella halotolerans</name>
    <dbReference type="NCBI Taxonomy" id="370736"/>
    <lineage>
        <taxon>Bacteria</taxon>
        <taxon>Bacillati</taxon>
        <taxon>Actinomycetota</taxon>
        <taxon>Actinomycetes</taxon>
        <taxon>Micrococcales</taxon>
        <taxon>Micrococcaceae</taxon>
        <taxon>Zhihengliuella</taxon>
    </lineage>
</organism>
<dbReference type="EMBL" id="SHLA01000001">
    <property type="protein sequence ID" value="RZU61292.1"/>
    <property type="molecule type" value="Genomic_DNA"/>
</dbReference>
<evidence type="ECO:0000313" key="3">
    <source>
        <dbReference type="Proteomes" id="UP000292685"/>
    </source>
</evidence>
<keyword evidence="3" id="KW-1185">Reference proteome</keyword>
<dbReference type="Pfam" id="PF10282">
    <property type="entry name" value="Lactonase"/>
    <property type="match status" value="1"/>
</dbReference>
<comment type="similarity">
    <text evidence="1">Belongs to the cycloisomerase 2 family.</text>
</comment>
<dbReference type="GO" id="GO:0005829">
    <property type="term" value="C:cytosol"/>
    <property type="evidence" value="ECO:0007669"/>
    <property type="project" value="TreeGrafter"/>
</dbReference>
<dbReference type="Proteomes" id="UP000292685">
    <property type="component" value="Unassembled WGS sequence"/>
</dbReference>
<dbReference type="SUPFAM" id="SSF50974">
    <property type="entry name" value="Nitrous oxide reductase, N-terminal domain"/>
    <property type="match status" value="1"/>
</dbReference>
<evidence type="ECO:0000256" key="1">
    <source>
        <dbReference type="ARBA" id="ARBA00005564"/>
    </source>
</evidence>
<comment type="caution">
    <text evidence="2">The sequence shown here is derived from an EMBL/GenBank/DDBJ whole genome shotgun (WGS) entry which is preliminary data.</text>
</comment>
<dbReference type="InterPro" id="IPR050282">
    <property type="entry name" value="Cycloisomerase_2"/>
</dbReference>
<dbReference type="OrthoDB" id="3725564at2"/>
<reference evidence="2 3" key="1">
    <citation type="submission" date="2019-02" db="EMBL/GenBank/DDBJ databases">
        <title>Sequencing the genomes of 1000 actinobacteria strains.</title>
        <authorList>
            <person name="Klenk H.-P."/>
        </authorList>
    </citation>
    <scope>NUCLEOTIDE SEQUENCE [LARGE SCALE GENOMIC DNA]</scope>
    <source>
        <strain evidence="2 3">DSM 17364</strain>
    </source>
</reference>
<name>A0A4Q8AAX6_9MICC</name>
<dbReference type="PANTHER" id="PTHR30344:SF1">
    <property type="entry name" value="6-PHOSPHOGLUCONOLACTONASE"/>
    <property type="match status" value="1"/>
</dbReference>
<dbReference type="AlphaFoldDB" id="A0A4Q8AAX6"/>
<gene>
    <name evidence="2" type="ORF">EV380_0858</name>
</gene>
<dbReference type="InterPro" id="IPR011045">
    <property type="entry name" value="N2O_reductase_N"/>
</dbReference>
<accession>A0A4Q8AAX6</accession>